<reference evidence="5 6" key="1">
    <citation type="submission" date="2021-03" db="EMBL/GenBank/DDBJ databases">
        <title>Glycomyces sp. nov., a novel actinomycete isolated from soil.</title>
        <authorList>
            <person name="Yang X."/>
            <person name="Xu X."/>
        </authorList>
    </citation>
    <scope>NUCLEOTIDE SEQUENCE [LARGE SCALE GENOMIC DNA]</scope>
    <source>
        <strain evidence="5 6">NEAU-S30</strain>
    </source>
</reference>
<dbReference type="InterPro" id="IPR011330">
    <property type="entry name" value="Glyco_hydro/deAcase_b/a-brl"/>
</dbReference>
<accession>A0ABS3UBB9</accession>
<feature type="chain" id="PRO_5045363516" evidence="3">
    <location>
        <begin position="27"/>
        <end position="229"/>
    </location>
</feature>
<dbReference type="RefSeq" id="WP_208498689.1">
    <property type="nucleotide sequence ID" value="NZ_JAGFNP010000012.1"/>
</dbReference>
<protein>
    <submittedName>
        <fullName evidence="5">Polysaccharide deacetylase family protein</fullName>
    </submittedName>
</protein>
<sequence length="229" mass="24428">MKHLRLIVTAAAAIIGSLLVVTPANAQETVQETVQADDPWNGTIFLTFDDGPGGANTDQILEVLAANNAKATFFMIGQNAQRDPARVQAVLDAGHALGNHTWDHPDMTTLTRAQMDSQIGRSQTLLESHGAEVNCFRPPYGAYNSTVDAATTAAGLKRQMWNEDTRDWARPGVDAIVNVLLGATPGDVVLMHDGGGDRSQTVAALEIALPQLIEKGYNFGITPKCSPTP</sequence>
<evidence type="ECO:0000256" key="3">
    <source>
        <dbReference type="SAM" id="SignalP"/>
    </source>
</evidence>
<evidence type="ECO:0000313" key="6">
    <source>
        <dbReference type="Proteomes" id="UP000681341"/>
    </source>
</evidence>
<dbReference type="SUPFAM" id="SSF88713">
    <property type="entry name" value="Glycoside hydrolase/deacetylase"/>
    <property type="match status" value="1"/>
</dbReference>
<dbReference type="Pfam" id="PF01522">
    <property type="entry name" value="Polysacc_deac_1"/>
    <property type="match status" value="1"/>
</dbReference>
<evidence type="ECO:0000313" key="5">
    <source>
        <dbReference type="EMBL" id="MBO3735063.1"/>
    </source>
</evidence>
<evidence type="ECO:0000256" key="1">
    <source>
        <dbReference type="ARBA" id="ARBA00022723"/>
    </source>
</evidence>
<proteinExistence type="predicted"/>
<evidence type="ECO:0000259" key="4">
    <source>
        <dbReference type="PROSITE" id="PS51677"/>
    </source>
</evidence>
<keyword evidence="1" id="KW-0479">Metal-binding</keyword>
<dbReference type="PANTHER" id="PTHR10587:SF133">
    <property type="entry name" value="CHITIN DEACETYLASE 1-RELATED"/>
    <property type="match status" value="1"/>
</dbReference>
<dbReference type="Gene3D" id="3.20.20.370">
    <property type="entry name" value="Glycoside hydrolase/deacetylase"/>
    <property type="match status" value="1"/>
</dbReference>
<dbReference type="InterPro" id="IPR002509">
    <property type="entry name" value="NODB_dom"/>
</dbReference>
<dbReference type="InterPro" id="IPR050248">
    <property type="entry name" value="Polysacc_deacetylase_ArnD"/>
</dbReference>
<keyword evidence="3" id="KW-0732">Signal</keyword>
<feature type="domain" description="NodB homology" evidence="4">
    <location>
        <begin position="42"/>
        <end position="220"/>
    </location>
</feature>
<dbReference type="PANTHER" id="PTHR10587">
    <property type="entry name" value="GLYCOSYL TRANSFERASE-RELATED"/>
    <property type="match status" value="1"/>
</dbReference>
<name>A0ABS3UBB9_9ACTN</name>
<feature type="signal peptide" evidence="3">
    <location>
        <begin position="1"/>
        <end position="26"/>
    </location>
</feature>
<gene>
    <name evidence="5" type="ORF">J5V16_19710</name>
</gene>
<dbReference type="EMBL" id="JAGFNP010000012">
    <property type="protein sequence ID" value="MBO3735063.1"/>
    <property type="molecule type" value="Genomic_DNA"/>
</dbReference>
<organism evidence="5 6">
    <name type="scientific">Glycomyces niveus</name>
    <dbReference type="NCBI Taxonomy" id="2820287"/>
    <lineage>
        <taxon>Bacteria</taxon>
        <taxon>Bacillati</taxon>
        <taxon>Actinomycetota</taxon>
        <taxon>Actinomycetes</taxon>
        <taxon>Glycomycetales</taxon>
        <taxon>Glycomycetaceae</taxon>
        <taxon>Glycomyces</taxon>
    </lineage>
</organism>
<keyword evidence="6" id="KW-1185">Reference proteome</keyword>
<dbReference type="Proteomes" id="UP000681341">
    <property type="component" value="Unassembled WGS sequence"/>
</dbReference>
<keyword evidence="2" id="KW-0378">Hydrolase</keyword>
<evidence type="ECO:0000256" key="2">
    <source>
        <dbReference type="ARBA" id="ARBA00022801"/>
    </source>
</evidence>
<dbReference type="PROSITE" id="PS51677">
    <property type="entry name" value="NODB"/>
    <property type="match status" value="1"/>
</dbReference>
<dbReference type="CDD" id="cd10917">
    <property type="entry name" value="CE4_NodB_like_6s_7s"/>
    <property type="match status" value="1"/>
</dbReference>
<comment type="caution">
    <text evidence="5">The sequence shown here is derived from an EMBL/GenBank/DDBJ whole genome shotgun (WGS) entry which is preliminary data.</text>
</comment>